<evidence type="ECO:0000313" key="10">
    <source>
        <dbReference type="Proteomes" id="UP000001072"/>
    </source>
</evidence>
<dbReference type="HOGENOM" id="CLU_439452_0_0_1"/>
<dbReference type="GO" id="GO:0006355">
    <property type="term" value="P:regulation of DNA-templated transcription"/>
    <property type="evidence" value="ECO:0007669"/>
    <property type="project" value="InterPro"/>
</dbReference>
<feature type="region of interest" description="Disordered" evidence="7">
    <location>
        <begin position="573"/>
        <end position="603"/>
    </location>
</feature>
<dbReference type="Pfam" id="PF00320">
    <property type="entry name" value="GATA"/>
    <property type="match status" value="1"/>
</dbReference>
<dbReference type="SUPFAM" id="SSF57716">
    <property type="entry name" value="Glucocorticoid receptor-like (DNA-binding domain)"/>
    <property type="match status" value="1"/>
</dbReference>
<dbReference type="VEuPathDB" id="FungiDB:MELLADRAFT_91797"/>
<feature type="region of interest" description="Disordered" evidence="7">
    <location>
        <begin position="375"/>
        <end position="422"/>
    </location>
</feature>
<feature type="compositionally biased region" description="Low complexity" evidence="7">
    <location>
        <begin position="10"/>
        <end position="22"/>
    </location>
</feature>
<dbReference type="PANTHER" id="PTHR47172">
    <property type="entry name" value="OS01G0976800 PROTEIN"/>
    <property type="match status" value="1"/>
</dbReference>
<dbReference type="CDD" id="cd00202">
    <property type="entry name" value="ZnF_GATA"/>
    <property type="match status" value="1"/>
</dbReference>
<dbReference type="AlphaFoldDB" id="F4S0C6"/>
<organism evidence="10">
    <name type="scientific">Melampsora larici-populina (strain 98AG31 / pathotype 3-4-7)</name>
    <name type="common">Poplar leaf rust fungus</name>
    <dbReference type="NCBI Taxonomy" id="747676"/>
    <lineage>
        <taxon>Eukaryota</taxon>
        <taxon>Fungi</taxon>
        <taxon>Dikarya</taxon>
        <taxon>Basidiomycota</taxon>
        <taxon>Pucciniomycotina</taxon>
        <taxon>Pucciniomycetes</taxon>
        <taxon>Pucciniales</taxon>
        <taxon>Melampsoraceae</taxon>
        <taxon>Melampsora</taxon>
    </lineage>
</organism>
<evidence type="ECO:0000256" key="2">
    <source>
        <dbReference type="ARBA" id="ARBA00022771"/>
    </source>
</evidence>
<dbReference type="RefSeq" id="XP_007414772.1">
    <property type="nucleotide sequence ID" value="XM_007414710.1"/>
</dbReference>
<accession>F4S0C6</accession>
<dbReference type="PROSITE" id="PS50114">
    <property type="entry name" value="GATA_ZN_FINGER_2"/>
    <property type="match status" value="1"/>
</dbReference>
<feature type="region of interest" description="Disordered" evidence="7">
    <location>
        <begin position="1"/>
        <end position="28"/>
    </location>
</feature>
<dbReference type="eggNOG" id="ENOG502SC7T">
    <property type="taxonomic scope" value="Eukaryota"/>
</dbReference>
<keyword evidence="3" id="KW-0862">Zinc</keyword>
<dbReference type="GO" id="GO:0008270">
    <property type="term" value="F:zinc ion binding"/>
    <property type="evidence" value="ECO:0007669"/>
    <property type="project" value="UniProtKB-KW"/>
</dbReference>
<feature type="compositionally biased region" description="Polar residues" evidence="7">
    <location>
        <begin position="377"/>
        <end position="422"/>
    </location>
</feature>
<evidence type="ECO:0000256" key="6">
    <source>
        <dbReference type="PROSITE-ProRule" id="PRU00094"/>
    </source>
</evidence>
<feature type="compositionally biased region" description="Polar residues" evidence="7">
    <location>
        <begin position="145"/>
        <end position="155"/>
    </location>
</feature>
<evidence type="ECO:0000313" key="9">
    <source>
        <dbReference type="EMBL" id="EGG01938.1"/>
    </source>
</evidence>
<dbReference type="STRING" id="747676.F4S0C6"/>
<dbReference type="PANTHER" id="PTHR47172:SF24">
    <property type="entry name" value="GATA ZINC FINGER DOMAIN-CONTAINING PROTEIN 14-RELATED"/>
    <property type="match status" value="1"/>
</dbReference>
<evidence type="ECO:0000259" key="8">
    <source>
        <dbReference type="PROSITE" id="PS50114"/>
    </source>
</evidence>
<feature type="region of interest" description="Disordered" evidence="7">
    <location>
        <begin position="90"/>
        <end position="127"/>
    </location>
</feature>
<dbReference type="SMART" id="SM00401">
    <property type="entry name" value="ZnF_GATA"/>
    <property type="match status" value="1"/>
</dbReference>
<dbReference type="InParanoid" id="F4S0C6"/>
<feature type="region of interest" description="Disordered" evidence="7">
    <location>
        <begin position="145"/>
        <end position="223"/>
    </location>
</feature>
<dbReference type="InterPro" id="IPR013088">
    <property type="entry name" value="Znf_NHR/GATA"/>
</dbReference>
<evidence type="ECO:0000256" key="3">
    <source>
        <dbReference type="ARBA" id="ARBA00022833"/>
    </source>
</evidence>
<feature type="domain" description="GATA-type" evidence="8">
    <location>
        <begin position="303"/>
        <end position="357"/>
    </location>
</feature>
<dbReference type="KEGG" id="mlr:MELLADRAFT_91797"/>
<evidence type="ECO:0000256" key="5">
    <source>
        <dbReference type="ARBA" id="ARBA00023163"/>
    </source>
</evidence>
<dbReference type="Proteomes" id="UP000001072">
    <property type="component" value="Unassembled WGS sequence"/>
</dbReference>
<feature type="compositionally biased region" description="Polar residues" evidence="7">
    <location>
        <begin position="573"/>
        <end position="589"/>
    </location>
</feature>
<feature type="region of interest" description="Disordered" evidence="7">
    <location>
        <begin position="280"/>
        <end position="301"/>
    </location>
</feature>
<keyword evidence="5" id="KW-0804">Transcription</keyword>
<keyword evidence="4" id="KW-0805">Transcription regulation</keyword>
<feature type="compositionally biased region" description="Polar residues" evidence="7">
    <location>
        <begin position="206"/>
        <end position="223"/>
    </location>
</feature>
<reference evidence="10" key="1">
    <citation type="journal article" date="2011" name="Proc. Natl. Acad. Sci. U.S.A.">
        <title>Obligate biotrophy features unraveled by the genomic analysis of rust fungi.</title>
        <authorList>
            <person name="Duplessis S."/>
            <person name="Cuomo C.A."/>
            <person name="Lin Y.-C."/>
            <person name="Aerts A."/>
            <person name="Tisserant E."/>
            <person name="Veneault-Fourrey C."/>
            <person name="Joly D.L."/>
            <person name="Hacquard S."/>
            <person name="Amselem J."/>
            <person name="Cantarel B.L."/>
            <person name="Chiu R."/>
            <person name="Coutinho P.M."/>
            <person name="Feau N."/>
            <person name="Field M."/>
            <person name="Frey P."/>
            <person name="Gelhaye E."/>
            <person name="Goldberg J."/>
            <person name="Grabherr M.G."/>
            <person name="Kodira C.D."/>
            <person name="Kohler A."/>
            <person name="Kuees U."/>
            <person name="Lindquist E.A."/>
            <person name="Lucas S.M."/>
            <person name="Mago R."/>
            <person name="Mauceli E."/>
            <person name="Morin E."/>
            <person name="Murat C."/>
            <person name="Pangilinan J.L."/>
            <person name="Park R."/>
            <person name="Pearson M."/>
            <person name="Quesneville H."/>
            <person name="Rouhier N."/>
            <person name="Sakthikumar S."/>
            <person name="Salamov A.A."/>
            <person name="Schmutz J."/>
            <person name="Selles B."/>
            <person name="Shapiro H."/>
            <person name="Tanguay P."/>
            <person name="Tuskan G.A."/>
            <person name="Henrissat B."/>
            <person name="Van de Peer Y."/>
            <person name="Rouze P."/>
            <person name="Ellis J.G."/>
            <person name="Dodds P.N."/>
            <person name="Schein J.E."/>
            <person name="Zhong S."/>
            <person name="Hamelin R.C."/>
            <person name="Grigoriev I.V."/>
            <person name="Szabo L.J."/>
            <person name="Martin F."/>
        </authorList>
    </citation>
    <scope>NUCLEOTIDE SEQUENCE [LARGE SCALE GENOMIC DNA]</scope>
    <source>
        <strain evidence="10">98AG31 / pathotype 3-4-7</strain>
    </source>
</reference>
<evidence type="ECO:0000256" key="4">
    <source>
        <dbReference type="ARBA" id="ARBA00023015"/>
    </source>
</evidence>
<dbReference type="Gene3D" id="3.30.50.10">
    <property type="entry name" value="Erythroid Transcription Factor GATA-1, subunit A"/>
    <property type="match status" value="1"/>
</dbReference>
<protein>
    <recommendedName>
        <fullName evidence="8">GATA-type domain-containing protein</fullName>
    </recommendedName>
</protein>
<keyword evidence="2 6" id="KW-0863">Zinc-finger</keyword>
<keyword evidence="1" id="KW-0479">Metal-binding</keyword>
<gene>
    <name evidence="9" type="ORF">MELLADRAFT_91797</name>
</gene>
<name>F4S0C6_MELLP</name>
<evidence type="ECO:0000256" key="7">
    <source>
        <dbReference type="SAM" id="MobiDB-lite"/>
    </source>
</evidence>
<dbReference type="EMBL" id="GL883134">
    <property type="protein sequence ID" value="EGG01938.1"/>
    <property type="molecule type" value="Genomic_DNA"/>
</dbReference>
<proteinExistence type="predicted"/>
<dbReference type="OrthoDB" id="2162994at2759"/>
<dbReference type="GeneID" id="18936021"/>
<evidence type="ECO:0000256" key="1">
    <source>
        <dbReference type="ARBA" id="ARBA00022723"/>
    </source>
</evidence>
<feature type="compositionally biased region" description="Low complexity" evidence="7">
    <location>
        <begin position="96"/>
        <end position="114"/>
    </location>
</feature>
<dbReference type="GO" id="GO:0043565">
    <property type="term" value="F:sequence-specific DNA binding"/>
    <property type="evidence" value="ECO:0007669"/>
    <property type="project" value="InterPro"/>
</dbReference>
<feature type="compositionally biased region" description="Polar residues" evidence="7">
    <location>
        <begin position="280"/>
        <end position="289"/>
    </location>
</feature>
<sequence>MLKNPEKIRSIIMSHSHSQSSSRAGTPSDCVRRETFMNVAEVEQQQPLTSFHAFRYGTHLEPFNLPESVEARSGGGTNKMYEHSAAAQQPLQFPGSGSQSVYHSPSSSPSTPNPQYGDYNPFPLSPPLSEGTSLASFLSQNSQLHQCSVSPSNQPIHLPSPLHQTPFDFSRGSNVGPLSQPYPQRRDASSHRPDRRHSSASTSSSRNIQLTPPFSNYDSLGLSATNPHPNPIYSTMIPADPPRPGYFYMDASRTVEEISGNVEPASSAIQRGSGTNIMGGQNIPLNSAPQPGAKTGTRQYRKKTPPVACAVCNIHQTPEWRKGPSGLRTLCNACGLTAAKLSSSEPTNVEEVWHQLREVGLNRFRGNFELSADQKTKAAQNWATQTANGTHRSTHNPRSGHSSTSLDSSQKPPKQSNASASATHKLLRNQQSPSDTDAAHQLFAMSQGRNQSLGAPMSIHNPGAPSSTSLGLSHHYGPPSSPNPASLQLDERFQHMTCTTADFSGLSAAFTITSACAPNPVNSANYPSSPLMSPGGPHQQHVLGMYPSMMTSSENGHPTHGRRNSIGGHRMSISSIINQDPPSRPASSMNHEDHLQRLHQQQAHMHSLLVQNPSPNGYPKQI</sequence>
<keyword evidence="10" id="KW-1185">Reference proteome</keyword>
<dbReference type="InterPro" id="IPR000679">
    <property type="entry name" value="Znf_GATA"/>
</dbReference>
<feature type="region of interest" description="Disordered" evidence="7">
    <location>
        <begin position="452"/>
        <end position="487"/>
    </location>
</feature>